<gene>
    <name evidence="1" type="ORF">theurythT_15500</name>
</gene>
<reference evidence="1 2" key="1">
    <citation type="submission" date="2023-03" db="EMBL/GenBank/DDBJ databases">
        <title>Draft genome sequence of Thalassotalea eurytherma JCM 18482T.</title>
        <authorList>
            <person name="Sawabe T."/>
        </authorList>
    </citation>
    <scope>NUCLEOTIDE SEQUENCE [LARGE SCALE GENOMIC DNA]</scope>
    <source>
        <strain evidence="1 2">JCM 18482</strain>
    </source>
</reference>
<name>A0ABQ6H1L9_9GAMM</name>
<accession>A0ABQ6H1L9</accession>
<proteinExistence type="predicted"/>
<comment type="caution">
    <text evidence="1">The sequence shown here is derived from an EMBL/GenBank/DDBJ whole genome shotgun (WGS) entry which is preliminary data.</text>
</comment>
<organism evidence="1 2">
    <name type="scientific">Thalassotalea eurytherma</name>
    <dbReference type="NCBI Taxonomy" id="1144278"/>
    <lineage>
        <taxon>Bacteria</taxon>
        <taxon>Pseudomonadati</taxon>
        <taxon>Pseudomonadota</taxon>
        <taxon>Gammaproteobacteria</taxon>
        <taxon>Alteromonadales</taxon>
        <taxon>Colwelliaceae</taxon>
        <taxon>Thalassotalea</taxon>
    </lineage>
</organism>
<protein>
    <recommendedName>
        <fullName evidence="3">DUF4861 domain-containing protein</fullName>
    </recommendedName>
</protein>
<dbReference type="RefSeq" id="WP_284207453.1">
    <property type="nucleotide sequence ID" value="NZ_BSSU01000007.1"/>
</dbReference>
<sequence length="474" mass="54019">MSYKLVLFSLCIISSIYFFVGVGDQNEIKKKQEKSTVIESKGENSSENSKALNHRKDKVLLKGKYLELVGGFEIPRVAIGNKHTKAFYFDLLPNSNRWVSGHEKKHLVFYQEPVGFYSKDPADWPALEVIRTVPVMEQSKKISPTGVLWLDEFNVLASGRKHYRSGYEKNWLINYNLTTGKETRFDIDSANDESYKPFQILQALGGGFIRLHDDELKSKLADGNGFLLGRGGYDTLGSPLGPAIGAWDKKSSSVEFLLHYPREFPATRDSYYFFPNKDPKTYSKARLPIWKFPNKEHGYWIAGDVGGITQINHPQVKGILVTKNQARGLMDYRAQGDSGSGRFFLVANPMEFYGAQGKGNRGNHRQETLNQNYAEGTYGRLGLVIAPQQLVEVKQGVRKVHDVTFSEFEWPQMHIPWVESARVPTFLSSVTWDDARQLLWLSVGTRKKRYLVAYKIVVDENRPSERKNLPLYIE</sequence>
<evidence type="ECO:0000313" key="2">
    <source>
        <dbReference type="Proteomes" id="UP001157133"/>
    </source>
</evidence>
<keyword evidence="2" id="KW-1185">Reference proteome</keyword>
<evidence type="ECO:0000313" key="1">
    <source>
        <dbReference type="EMBL" id="GLX82098.1"/>
    </source>
</evidence>
<dbReference type="EMBL" id="BSSU01000007">
    <property type="protein sequence ID" value="GLX82098.1"/>
    <property type="molecule type" value="Genomic_DNA"/>
</dbReference>
<evidence type="ECO:0008006" key="3">
    <source>
        <dbReference type="Google" id="ProtNLM"/>
    </source>
</evidence>
<dbReference type="Proteomes" id="UP001157133">
    <property type="component" value="Unassembled WGS sequence"/>
</dbReference>